<name>A0A370TH22_9HELO</name>
<dbReference type="AlphaFoldDB" id="A0A370TH22"/>
<sequence>MTDGELGLWRDNFETALLADRVTVKATTGFSPFYLQHRSEAALPIETRIPTWRTFDWENVQSTADLLALRARQIQLRDADLEEAAAMQKRMRAQGKEQFDRTRRIRITGIKRGDIVLLHDALQEKDMSSRVKLGYRWLGPFRVAKAFPDKGTYMLEELDGTMLKGTFAGRRLKAFRRRGGVLEPVEIGGIGEGDATPDAGHFGPEREAAEPEQETIEHALSGDDEGPEDERLRPPVTRRQQARADDMER</sequence>
<dbReference type="Proteomes" id="UP000254866">
    <property type="component" value="Unassembled WGS sequence"/>
</dbReference>
<evidence type="ECO:0000313" key="2">
    <source>
        <dbReference type="EMBL" id="RDL34483.1"/>
    </source>
</evidence>
<protein>
    <recommendedName>
        <fullName evidence="4">Reverse transcriptase domain-containing protein</fullName>
    </recommendedName>
</protein>
<comment type="caution">
    <text evidence="2">The sequence shown here is derived from an EMBL/GenBank/DDBJ whole genome shotgun (WGS) entry which is preliminary data.</text>
</comment>
<dbReference type="PANTHER" id="PTHR48475:SF1">
    <property type="entry name" value="RNASE H TYPE-1 DOMAIN-CONTAINING PROTEIN"/>
    <property type="match status" value="1"/>
</dbReference>
<feature type="compositionally biased region" description="Basic and acidic residues" evidence="1">
    <location>
        <begin position="203"/>
        <end position="221"/>
    </location>
</feature>
<evidence type="ECO:0000256" key="1">
    <source>
        <dbReference type="SAM" id="MobiDB-lite"/>
    </source>
</evidence>
<keyword evidence="3" id="KW-1185">Reference proteome</keyword>
<dbReference type="PANTHER" id="PTHR48475">
    <property type="entry name" value="RIBONUCLEASE H"/>
    <property type="match status" value="1"/>
</dbReference>
<reference evidence="2 3" key="1">
    <citation type="journal article" date="2018" name="IMA Fungus">
        <title>IMA Genome-F 9: Draft genome sequence of Annulohypoxylon stygium, Aspergillus mulundensis, Berkeleyomyces basicola (syn. Thielaviopsis basicola), Ceratocystis smalleyi, two Cercospora beticola strains, Coleophoma cylindrospora, Fusarium fracticaudum, Phialophora cf. hyalina, and Morchella septimelata.</title>
        <authorList>
            <person name="Wingfield B.D."/>
            <person name="Bills G.F."/>
            <person name="Dong Y."/>
            <person name="Huang W."/>
            <person name="Nel W.J."/>
            <person name="Swalarsk-Parry B.S."/>
            <person name="Vaghefi N."/>
            <person name="Wilken P.M."/>
            <person name="An Z."/>
            <person name="de Beer Z.W."/>
            <person name="De Vos L."/>
            <person name="Chen L."/>
            <person name="Duong T.A."/>
            <person name="Gao Y."/>
            <person name="Hammerbacher A."/>
            <person name="Kikkert J.R."/>
            <person name="Li Y."/>
            <person name="Li H."/>
            <person name="Li K."/>
            <person name="Li Q."/>
            <person name="Liu X."/>
            <person name="Ma X."/>
            <person name="Naidoo K."/>
            <person name="Pethybridge S.J."/>
            <person name="Sun J."/>
            <person name="Steenkamp E.T."/>
            <person name="van der Nest M.A."/>
            <person name="van Wyk S."/>
            <person name="Wingfield M.J."/>
            <person name="Xiong C."/>
            <person name="Yue Q."/>
            <person name="Zhang X."/>
        </authorList>
    </citation>
    <scope>NUCLEOTIDE SEQUENCE [LARGE SCALE GENOMIC DNA]</scope>
    <source>
        <strain evidence="2 3">BP 5553</strain>
    </source>
</reference>
<accession>A0A370TH22</accession>
<evidence type="ECO:0008006" key="4">
    <source>
        <dbReference type="Google" id="ProtNLM"/>
    </source>
</evidence>
<feature type="region of interest" description="Disordered" evidence="1">
    <location>
        <begin position="185"/>
        <end position="249"/>
    </location>
</feature>
<dbReference type="RefSeq" id="XP_031867465.1">
    <property type="nucleotide sequence ID" value="XM_032016234.1"/>
</dbReference>
<proteinExistence type="predicted"/>
<organism evidence="2 3">
    <name type="scientific">Venustampulla echinocandica</name>
    <dbReference type="NCBI Taxonomy" id="2656787"/>
    <lineage>
        <taxon>Eukaryota</taxon>
        <taxon>Fungi</taxon>
        <taxon>Dikarya</taxon>
        <taxon>Ascomycota</taxon>
        <taxon>Pezizomycotina</taxon>
        <taxon>Leotiomycetes</taxon>
        <taxon>Helotiales</taxon>
        <taxon>Pleuroascaceae</taxon>
        <taxon>Venustampulla</taxon>
    </lineage>
</organism>
<dbReference type="GeneID" id="43600460"/>
<evidence type="ECO:0000313" key="3">
    <source>
        <dbReference type="Proteomes" id="UP000254866"/>
    </source>
</evidence>
<dbReference type="OrthoDB" id="5425374at2759"/>
<gene>
    <name evidence="2" type="ORF">BP5553_07611</name>
</gene>
<dbReference type="EMBL" id="NPIC01000007">
    <property type="protein sequence ID" value="RDL34483.1"/>
    <property type="molecule type" value="Genomic_DNA"/>
</dbReference>